<comment type="caution">
    <text evidence="2">The sequence shown here is derived from an EMBL/GenBank/DDBJ whole genome shotgun (WGS) entry which is preliminary data.</text>
</comment>
<name>A0ABU6NXN4_9BACI</name>
<sequence>MKGTAHMTIGAAAGATVAVTLQTETAASLFLVGLGLVSGLIPDLDIDGKLSNKITISHTFFRKITQFIGLLLIIYSYFKGLDPEKWYGIGAGTTVIIIASFIKQRTMLTITGIAVLIGGFFLKENWLGLLGIYIIFASFVAHRSYTHSVIGLIFFSIIAFQLEASLKLEGVFTACVLGYISHLVADMKFLPFNKRGVKLFLPFSTKEF</sequence>
<reference evidence="2 3" key="1">
    <citation type="submission" date="2023-03" db="EMBL/GenBank/DDBJ databases">
        <title>Bacillus Genome Sequencing.</title>
        <authorList>
            <person name="Dunlap C."/>
        </authorList>
    </citation>
    <scope>NUCLEOTIDE SEQUENCE [LARGE SCALE GENOMIC DNA]</scope>
    <source>
        <strain evidence="2 3">NRS-1717</strain>
    </source>
</reference>
<accession>A0ABU6NXN4</accession>
<feature type="transmembrane region" description="Helical" evidence="1">
    <location>
        <begin position="85"/>
        <end position="102"/>
    </location>
</feature>
<gene>
    <name evidence="2" type="ORF">P9271_09000</name>
</gene>
<dbReference type="RefSeq" id="WP_429995101.1">
    <property type="nucleotide sequence ID" value="NZ_JBCNDC010000056.1"/>
</dbReference>
<evidence type="ECO:0000256" key="1">
    <source>
        <dbReference type="SAM" id="Phobius"/>
    </source>
</evidence>
<feature type="transmembrane region" description="Helical" evidence="1">
    <location>
        <begin position="145"/>
        <end position="162"/>
    </location>
</feature>
<keyword evidence="3" id="KW-1185">Reference proteome</keyword>
<keyword evidence="1" id="KW-0812">Transmembrane</keyword>
<keyword evidence="2" id="KW-0378">Hydrolase</keyword>
<evidence type="ECO:0000313" key="2">
    <source>
        <dbReference type="EMBL" id="MED4401448.1"/>
    </source>
</evidence>
<proteinExistence type="predicted"/>
<keyword evidence="1" id="KW-1133">Transmembrane helix</keyword>
<dbReference type="InterPro" id="IPR007404">
    <property type="entry name" value="YdjM-like"/>
</dbReference>
<dbReference type="Proteomes" id="UP001342826">
    <property type="component" value="Unassembled WGS sequence"/>
</dbReference>
<keyword evidence="1" id="KW-0472">Membrane</keyword>
<organism evidence="2 3">
    <name type="scientific">Metabacillus fastidiosus</name>
    <dbReference type="NCBI Taxonomy" id="1458"/>
    <lineage>
        <taxon>Bacteria</taxon>
        <taxon>Bacillati</taxon>
        <taxon>Bacillota</taxon>
        <taxon>Bacilli</taxon>
        <taxon>Bacillales</taxon>
        <taxon>Bacillaceae</taxon>
        <taxon>Metabacillus</taxon>
    </lineage>
</organism>
<dbReference type="GO" id="GO:0016787">
    <property type="term" value="F:hydrolase activity"/>
    <property type="evidence" value="ECO:0007669"/>
    <property type="project" value="UniProtKB-KW"/>
</dbReference>
<evidence type="ECO:0000313" key="3">
    <source>
        <dbReference type="Proteomes" id="UP001342826"/>
    </source>
</evidence>
<feature type="transmembrane region" description="Helical" evidence="1">
    <location>
        <begin position="60"/>
        <end position="78"/>
    </location>
</feature>
<dbReference type="EMBL" id="JARTFS010000006">
    <property type="protein sequence ID" value="MED4401448.1"/>
    <property type="molecule type" value="Genomic_DNA"/>
</dbReference>
<dbReference type="Pfam" id="PF04307">
    <property type="entry name" value="YdjM"/>
    <property type="match status" value="1"/>
</dbReference>
<feature type="transmembrane region" description="Helical" evidence="1">
    <location>
        <begin position="108"/>
        <end position="136"/>
    </location>
</feature>
<protein>
    <submittedName>
        <fullName evidence="2">Metal-dependent hydrolase</fullName>
    </submittedName>
</protein>